<protein>
    <submittedName>
        <fullName evidence="2">Uncharacterized protein</fullName>
    </submittedName>
</protein>
<dbReference type="EMBL" id="MU853333">
    <property type="protein sequence ID" value="KAK4116260.1"/>
    <property type="molecule type" value="Genomic_DNA"/>
</dbReference>
<evidence type="ECO:0000313" key="3">
    <source>
        <dbReference type="Proteomes" id="UP001302812"/>
    </source>
</evidence>
<dbReference type="Proteomes" id="UP001302812">
    <property type="component" value="Unassembled WGS sequence"/>
</dbReference>
<gene>
    <name evidence="2" type="ORF">N656DRAFT_794585</name>
</gene>
<keyword evidence="3" id="KW-1185">Reference proteome</keyword>
<evidence type="ECO:0000256" key="1">
    <source>
        <dbReference type="SAM" id="SignalP"/>
    </source>
</evidence>
<dbReference type="RefSeq" id="XP_064673830.1">
    <property type="nucleotide sequence ID" value="XM_064817303.1"/>
</dbReference>
<feature type="chain" id="PRO_5042971008" evidence="1">
    <location>
        <begin position="21"/>
        <end position="120"/>
    </location>
</feature>
<sequence>MPRGWVVVVVLLLITLKCSGGRAYYFCESGTHVWGKVAVEIAGEAVRRGFLKEVVSKHVEDGHAAGDTWGRNSKGVASRARKYLGWKPTGHGLDEEIPKIVEFEGRRMAVEGVPSDEIPG</sequence>
<dbReference type="GeneID" id="89941428"/>
<organism evidence="2 3">
    <name type="scientific">Canariomyces notabilis</name>
    <dbReference type="NCBI Taxonomy" id="2074819"/>
    <lineage>
        <taxon>Eukaryota</taxon>
        <taxon>Fungi</taxon>
        <taxon>Dikarya</taxon>
        <taxon>Ascomycota</taxon>
        <taxon>Pezizomycotina</taxon>
        <taxon>Sordariomycetes</taxon>
        <taxon>Sordariomycetidae</taxon>
        <taxon>Sordariales</taxon>
        <taxon>Chaetomiaceae</taxon>
        <taxon>Canariomyces</taxon>
    </lineage>
</organism>
<feature type="signal peptide" evidence="1">
    <location>
        <begin position="1"/>
        <end position="20"/>
    </location>
</feature>
<reference evidence="2" key="1">
    <citation type="journal article" date="2023" name="Mol. Phylogenet. Evol.">
        <title>Genome-scale phylogeny and comparative genomics of the fungal order Sordariales.</title>
        <authorList>
            <person name="Hensen N."/>
            <person name="Bonometti L."/>
            <person name="Westerberg I."/>
            <person name="Brannstrom I.O."/>
            <person name="Guillou S."/>
            <person name="Cros-Aarteil S."/>
            <person name="Calhoun S."/>
            <person name="Haridas S."/>
            <person name="Kuo A."/>
            <person name="Mondo S."/>
            <person name="Pangilinan J."/>
            <person name="Riley R."/>
            <person name="LaButti K."/>
            <person name="Andreopoulos B."/>
            <person name="Lipzen A."/>
            <person name="Chen C."/>
            <person name="Yan M."/>
            <person name="Daum C."/>
            <person name="Ng V."/>
            <person name="Clum A."/>
            <person name="Steindorff A."/>
            <person name="Ohm R.A."/>
            <person name="Martin F."/>
            <person name="Silar P."/>
            <person name="Natvig D.O."/>
            <person name="Lalanne C."/>
            <person name="Gautier V."/>
            <person name="Ament-Velasquez S.L."/>
            <person name="Kruys A."/>
            <person name="Hutchinson M.I."/>
            <person name="Powell A.J."/>
            <person name="Barry K."/>
            <person name="Miller A.N."/>
            <person name="Grigoriev I.V."/>
            <person name="Debuchy R."/>
            <person name="Gladieux P."/>
            <person name="Hiltunen Thoren M."/>
            <person name="Johannesson H."/>
        </authorList>
    </citation>
    <scope>NUCLEOTIDE SEQUENCE</scope>
    <source>
        <strain evidence="2">CBS 508.74</strain>
    </source>
</reference>
<evidence type="ECO:0000313" key="2">
    <source>
        <dbReference type="EMBL" id="KAK4116260.1"/>
    </source>
</evidence>
<accession>A0AAN6TLP9</accession>
<keyword evidence="1" id="KW-0732">Signal</keyword>
<dbReference type="AlphaFoldDB" id="A0AAN6TLP9"/>
<reference evidence="2" key="2">
    <citation type="submission" date="2023-05" db="EMBL/GenBank/DDBJ databases">
        <authorList>
            <consortium name="Lawrence Berkeley National Laboratory"/>
            <person name="Steindorff A."/>
            <person name="Hensen N."/>
            <person name="Bonometti L."/>
            <person name="Westerberg I."/>
            <person name="Brannstrom I.O."/>
            <person name="Guillou S."/>
            <person name="Cros-Aarteil S."/>
            <person name="Calhoun S."/>
            <person name="Haridas S."/>
            <person name="Kuo A."/>
            <person name="Mondo S."/>
            <person name="Pangilinan J."/>
            <person name="Riley R."/>
            <person name="Labutti K."/>
            <person name="Andreopoulos B."/>
            <person name="Lipzen A."/>
            <person name="Chen C."/>
            <person name="Yanf M."/>
            <person name="Daum C."/>
            <person name="Ng V."/>
            <person name="Clum A."/>
            <person name="Ohm R."/>
            <person name="Martin F."/>
            <person name="Silar P."/>
            <person name="Natvig D."/>
            <person name="Lalanne C."/>
            <person name="Gautier V."/>
            <person name="Ament-Velasquez S.L."/>
            <person name="Kruys A."/>
            <person name="Hutchinson M.I."/>
            <person name="Powell A.J."/>
            <person name="Barry K."/>
            <person name="Miller A.N."/>
            <person name="Grigoriev I.V."/>
            <person name="Debuchy R."/>
            <person name="Gladieux P."/>
            <person name="Thoren M.H."/>
            <person name="Johannesson H."/>
        </authorList>
    </citation>
    <scope>NUCLEOTIDE SEQUENCE</scope>
    <source>
        <strain evidence="2">CBS 508.74</strain>
    </source>
</reference>
<proteinExistence type="predicted"/>
<comment type="caution">
    <text evidence="2">The sequence shown here is derived from an EMBL/GenBank/DDBJ whole genome shotgun (WGS) entry which is preliminary data.</text>
</comment>
<name>A0AAN6TLP9_9PEZI</name>